<feature type="domain" description="RING-type" evidence="8">
    <location>
        <begin position="41"/>
        <end position="92"/>
    </location>
</feature>
<reference evidence="9 11" key="1">
    <citation type="journal article" date="2016" name="PLoS ONE">
        <title>Sequence Assembly of Yarrowia lipolytica Strain W29/CLIB89 Shows Transposable Element Diversity.</title>
        <authorList>
            <person name="Magnan C."/>
            <person name="Yu J."/>
            <person name="Chang I."/>
            <person name="Jahn E."/>
            <person name="Kanomata Y."/>
            <person name="Wu J."/>
            <person name="Zeller M."/>
            <person name="Oakes M."/>
            <person name="Baldi P."/>
            <person name="Sandmeyer S."/>
        </authorList>
    </citation>
    <scope>NUCLEOTIDE SEQUENCE [LARGE SCALE GENOMIC DNA]</scope>
    <source>
        <strain evidence="9">CLIB89</strain>
        <strain evidence="11">CLIB89(W29)</strain>
    </source>
</reference>
<gene>
    <name evidence="10" type="ORF">B0I71DRAFT_129758</name>
    <name evidence="9" type="ORF">YALI1_B04781g</name>
</gene>
<dbReference type="PROSITE" id="PS00518">
    <property type="entry name" value="ZF_RING_1"/>
    <property type="match status" value="1"/>
</dbReference>
<name>A0A1D8N6B1_YARLL</name>
<evidence type="ECO:0000313" key="10">
    <source>
        <dbReference type="EMBL" id="RDW27053.1"/>
    </source>
</evidence>
<comment type="subcellular location">
    <subcellularLocation>
        <location evidence="1">Cytoplasm</location>
    </subcellularLocation>
</comment>
<dbReference type="InterPro" id="IPR027370">
    <property type="entry name" value="Znf-RING_euk"/>
</dbReference>
<dbReference type="Pfam" id="PF13445">
    <property type="entry name" value="zf-RING_UBOX"/>
    <property type="match status" value="1"/>
</dbReference>
<dbReference type="PANTHER" id="PTHR12983:SF9">
    <property type="entry name" value="E3 UBIQUITIN-PROTEIN LIGASE RNF10"/>
    <property type="match status" value="1"/>
</dbReference>
<dbReference type="Gene3D" id="3.30.40.10">
    <property type="entry name" value="Zinc/RING finger domain, C3HC4 (zinc finger)"/>
    <property type="match status" value="1"/>
</dbReference>
<protein>
    <recommendedName>
        <fullName evidence="8">RING-type domain-containing protein</fullName>
    </recommendedName>
</protein>
<dbReference type="GO" id="GO:0005737">
    <property type="term" value="C:cytoplasm"/>
    <property type="evidence" value="ECO:0007669"/>
    <property type="project" value="UniProtKB-SubCell"/>
</dbReference>
<evidence type="ECO:0000256" key="4">
    <source>
        <dbReference type="ARBA" id="ARBA00022771"/>
    </source>
</evidence>
<evidence type="ECO:0000256" key="6">
    <source>
        <dbReference type="PROSITE-ProRule" id="PRU00175"/>
    </source>
</evidence>
<evidence type="ECO:0000256" key="1">
    <source>
        <dbReference type="ARBA" id="ARBA00004496"/>
    </source>
</evidence>
<proteinExistence type="predicted"/>
<dbReference type="GO" id="GO:0000976">
    <property type="term" value="F:transcription cis-regulatory region binding"/>
    <property type="evidence" value="ECO:0007669"/>
    <property type="project" value="TreeGrafter"/>
</dbReference>
<dbReference type="EMBL" id="KZ858969">
    <property type="protein sequence ID" value="RDW27053.1"/>
    <property type="molecule type" value="Genomic_DNA"/>
</dbReference>
<sequence length="436" mass="49550">MKRYILDPSGDYRGITDDPEAVPTTKQVLLMRLHPSQKSPCPICLHPEPVGPYMLECGHVFCISCLCRLSQQSESRSQHKISSQNEVTCPSCVYKDYDVSRGKFVLWDEQRPSGTDKGHLEMQMKVRISGNCAVVRDCSCEASSSSDTIPYHTQKGFESSRYLLGDRDALIGYYSSLKHAIEQETILDHNDETFSGEHVSQVVKLVENKIKESEALGGGESIEEDLDKEKDPGDDVFAHTPKGDFYVSPKKRSALKAQFPTVSHIPNHMKRPVRLRHYYQGTAGEDVYLSKLDSKIMQTAFGSLDKSPALINVPVEAVTQAKVTREMKRDAEYEHLSTDSTISLVEIDWEKTDIVTPEVLVAFTDAISRRREAREKVKRAERAAQKKIQKSMRYEEDYYYDDDDYDDGYEDEYQTNGGLPPLDLFDCVTKVVDKRW</sequence>
<keyword evidence="7" id="KW-0175">Coiled coil</keyword>
<dbReference type="GO" id="GO:0008270">
    <property type="term" value="F:zinc ion binding"/>
    <property type="evidence" value="ECO:0007669"/>
    <property type="project" value="UniProtKB-KW"/>
</dbReference>
<evidence type="ECO:0000313" key="9">
    <source>
        <dbReference type="EMBL" id="AOW01164.1"/>
    </source>
</evidence>
<dbReference type="PROSITE" id="PS50089">
    <property type="entry name" value="ZF_RING_2"/>
    <property type="match status" value="1"/>
</dbReference>
<dbReference type="AlphaFoldDB" id="A0A1D8N6B1"/>
<dbReference type="SUPFAM" id="SSF57850">
    <property type="entry name" value="RING/U-box"/>
    <property type="match status" value="1"/>
</dbReference>
<reference evidence="10 12" key="2">
    <citation type="submission" date="2018-07" db="EMBL/GenBank/DDBJ databases">
        <title>Draft Genome Assemblies for Five Robust Yarrowia lipolytica Strains Exhibiting High Lipid Production and Pentose Sugar Utilization and Sugar Alcohol Secretion from Undetoxified Lignocellulosic Biomass Hydrolysates.</title>
        <authorList>
            <consortium name="DOE Joint Genome Institute"/>
            <person name="Walker C."/>
            <person name="Ryu S."/>
            <person name="Na H."/>
            <person name="Zane M."/>
            <person name="LaButti K."/>
            <person name="Lipzen A."/>
            <person name="Haridas S."/>
            <person name="Barry K."/>
            <person name="Grigoriev I.V."/>
            <person name="Quarterman J."/>
            <person name="Slininger P."/>
            <person name="Dien B."/>
            <person name="Trinh C.T."/>
        </authorList>
    </citation>
    <scope>NUCLEOTIDE SEQUENCE [LARGE SCALE GENOMIC DNA]</scope>
    <source>
        <strain evidence="10 12">YB392</strain>
    </source>
</reference>
<keyword evidence="5" id="KW-0862">Zinc</keyword>
<dbReference type="InterPro" id="IPR001841">
    <property type="entry name" value="Znf_RING"/>
</dbReference>
<dbReference type="GO" id="GO:0045944">
    <property type="term" value="P:positive regulation of transcription by RNA polymerase II"/>
    <property type="evidence" value="ECO:0007669"/>
    <property type="project" value="TreeGrafter"/>
</dbReference>
<evidence type="ECO:0000256" key="5">
    <source>
        <dbReference type="ARBA" id="ARBA00022833"/>
    </source>
</evidence>
<feature type="coiled-coil region" evidence="7">
    <location>
        <begin position="363"/>
        <end position="397"/>
    </location>
</feature>
<organism evidence="9 11">
    <name type="scientific">Yarrowia lipolytica</name>
    <name type="common">Candida lipolytica</name>
    <dbReference type="NCBI Taxonomy" id="4952"/>
    <lineage>
        <taxon>Eukaryota</taxon>
        <taxon>Fungi</taxon>
        <taxon>Dikarya</taxon>
        <taxon>Ascomycota</taxon>
        <taxon>Saccharomycotina</taxon>
        <taxon>Dipodascomycetes</taxon>
        <taxon>Dipodascales</taxon>
        <taxon>Dipodascales incertae sedis</taxon>
        <taxon>Yarrowia</taxon>
    </lineage>
</organism>
<evidence type="ECO:0000256" key="2">
    <source>
        <dbReference type="ARBA" id="ARBA00022490"/>
    </source>
</evidence>
<evidence type="ECO:0000259" key="8">
    <source>
        <dbReference type="PROSITE" id="PS50089"/>
    </source>
</evidence>
<dbReference type="SMART" id="SM00184">
    <property type="entry name" value="RING"/>
    <property type="match status" value="1"/>
</dbReference>
<dbReference type="Proteomes" id="UP000182444">
    <property type="component" value="Chromosome 1B"/>
</dbReference>
<dbReference type="InterPro" id="IPR013083">
    <property type="entry name" value="Znf_RING/FYVE/PHD"/>
</dbReference>
<dbReference type="VEuPathDB" id="FungiDB:YALI0_B03300g"/>
<dbReference type="InterPro" id="IPR017907">
    <property type="entry name" value="Znf_RING_CS"/>
</dbReference>
<dbReference type="EMBL" id="CP017554">
    <property type="protein sequence ID" value="AOW01164.1"/>
    <property type="molecule type" value="Genomic_DNA"/>
</dbReference>
<keyword evidence="3" id="KW-0479">Metal-binding</keyword>
<accession>A0A1D8N6B1</accession>
<dbReference type="KEGG" id="yli:2907217"/>
<evidence type="ECO:0000313" key="12">
    <source>
        <dbReference type="Proteomes" id="UP000256601"/>
    </source>
</evidence>
<dbReference type="Proteomes" id="UP000256601">
    <property type="component" value="Unassembled WGS sequence"/>
</dbReference>
<evidence type="ECO:0000256" key="3">
    <source>
        <dbReference type="ARBA" id="ARBA00022723"/>
    </source>
</evidence>
<dbReference type="GeneID" id="2907217"/>
<keyword evidence="4 6" id="KW-0863">Zinc-finger</keyword>
<evidence type="ECO:0000313" key="11">
    <source>
        <dbReference type="Proteomes" id="UP000182444"/>
    </source>
</evidence>
<dbReference type="VEuPathDB" id="FungiDB:YALI1_B04781g"/>
<evidence type="ECO:0000256" key="7">
    <source>
        <dbReference type="SAM" id="Coils"/>
    </source>
</evidence>
<dbReference type="PANTHER" id="PTHR12983">
    <property type="entry name" value="RING FINGER 10 FAMILY MEMBER"/>
    <property type="match status" value="1"/>
</dbReference>
<dbReference type="eggNOG" id="KOG2164">
    <property type="taxonomic scope" value="Eukaryota"/>
</dbReference>
<dbReference type="InterPro" id="IPR039739">
    <property type="entry name" value="MAG2/RNF10"/>
</dbReference>
<keyword evidence="2" id="KW-0963">Cytoplasm</keyword>